<dbReference type="OrthoDB" id="3830277at2"/>
<dbReference type="HOGENOM" id="CLU_2304570_0_0_11"/>
<dbReference type="Proteomes" id="UP000003111">
    <property type="component" value="Unassembled WGS sequence"/>
</dbReference>
<name>E2SEQ3_9ACTN</name>
<dbReference type="RefSeq" id="WP_007078740.1">
    <property type="nucleotide sequence ID" value="NZ_CM001024.1"/>
</dbReference>
<proteinExistence type="predicted"/>
<dbReference type="EMBL" id="ACLF03000008">
    <property type="protein sequence ID" value="EFQ82350.1"/>
    <property type="molecule type" value="Genomic_DNA"/>
</dbReference>
<dbReference type="AlphaFoldDB" id="E2SEQ3"/>
<protein>
    <submittedName>
        <fullName evidence="1">Uncharacterized protein</fullName>
    </submittedName>
</protein>
<gene>
    <name evidence="1" type="ORF">HMPREF0063_12512</name>
</gene>
<dbReference type="STRING" id="585531.HMPREF0063_12512"/>
<reference evidence="1" key="1">
    <citation type="submission" date="2010-08" db="EMBL/GenBank/DDBJ databases">
        <authorList>
            <person name="Muzny D."/>
            <person name="Qin X."/>
            <person name="Buhay C."/>
            <person name="Dugan-Rocha S."/>
            <person name="Ding Y."/>
            <person name="Chen G."/>
            <person name="Hawes A."/>
            <person name="Holder M."/>
            <person name="Jhangiani S."/>
            <person name="Johnson A."/>
            <person name="Khan Z."/>
            <person name="Li Z."/>
            <person name="Liu W."/>
            <person name="Liu X."/>
            <person name="Perez L."/>
            <person name="Shen H."/>
            <person name="Wang Q."/>
            <person name="Watt J."/>
            <person name="Xi L."/>
            <person name="Xin Y."/>
            <person name="Zhou J."/>
            <person name="Deng J."/>
            <person name="Jiang H."/>
            <person name="Liu Y."/>
            <person name="Qu J."/>
            <person name="Song X.-Z."/>
            <person name="Zhang L."/>
            <person name="Villasana D."/>
            <person name="Johnson A."/>
            <person name="Liu J."/>
            <person name="Liyanage D."/>
            <person name="Lorensuhewa L."/>
            <person name="Robinson T."/>
            <person name="Song A."/>
            <person name="Song B.-B."/>
            <person name="Dinh H."/>
            <person name="Thornton R."/>
            <person name="Coyle M."/>
            <person name="Francisco L."/>
            <person name="Jackson L."/>
            <person name="Javaid M."/>
            <person name="Korchina V."/>
            <person name="Kovar C."/>
            <person name="Mata R."/>
            <person name="Mathew T."/>
            <person name="Ngo R."/>
            <person name="Nguyen L."/>
            <person name="Nguyen N."/>
            <person name="Okwuonu G."/>
            <person name="Ongeri F."/>
            <person name="Pham C."/>
            <person name="Simmons D."/>
            <person name="Wilczek-Boney K."/>
            <person name="Hale W."/>
            <person name="Jakkamsetti A."/>
            <person name="Pham P."/>
            <person name="Ruth R."/>
            <person name="San Lucas F."/>
            <person name="Warren J."/>
            <person name="Zhang J."/>
            <person name="Zhao Z."/>
            <person name="Zhou C."/>
            <person name="Zhu D."/>
            <person name="Lee S."/>
            <person name="Bess C."/>
            <person name="Blankenburg K."/>
            <person name="Forbes L."/>
            <person name="Fu Q."/>
            <person name="Gubbala S."/>
            <person name="Hirani K."/>
            <person name="Jayaseelan J.C."/>
            <person name="Lara F."/>
            <person name="Munidasa M."/>
            <person name="Palculict T."/>
            <person name="Patil S."/>
            <person name="Pu L.-L."/>
            <person name="Saada N."/>
            <person name="Tang L."/>
            <person name="Weissenberger G."/>
            <person name="Zhu Y."/>
            <person name="Hemphill L."/>
            <person name="Shang Y."/>
            <person name="Youmans B."/>
            <person name="Ayvaz T."/>
            <person name="Ross M."/>
            <person name="Santibanez J."/>
            <person name="Aqrawi P."/>
            <person name="Gross S."/>
            <person name="Joshi V."/>
            <person name="Fowler G."/>
            <person name="Nazareth L."/>
            <person name="Reid J."/>
            <person name="Worley K."/>
            <person name="Petrosino J."/>
            <person name="Highlander S."/>
            <person name="Gibbs R."/>
        </authorList>
    </citation>
    <scope>NUCLEOTIDE SEQUENCE [LARGE SCALE GENOMIC DNA]</scope>
    <source>
        <strain evidence="1">DSM 15272</strain>
    </source>
</reference>
<accession>E2SEQ3</accession>
<evidence type="ECO:0000313" key="2">
    <source>
        <dbReference type="Proteomes" id="UP000003111"/>
    </source>
</evidence>
<sequence length="96" mass="10630">MAPVSTRLSARIRADFSPSDAERVLDDLADIPESLPLGESQNTERLQACAVLPAAGDYDDFRQSIALLRIDWRDGLMGTGLEHGHWPRELDRLLGT</sequence>
<comment type="caution">
    <text evidence="1">The sequence shown here is derived from an EMBL/GenBank/DDBJ whole genome shotgun (WGS) entry which is preliminary data.</text>
</comment>
<keyword evidence="2" id="KW-1185">Reference proteome</keyword>
<evidence type="ECO:0000313" key="1">
    <source>
        <dbReference type="EMBL" id="EFQ82350.1"/>
    </source>
</evidence>
<organism evidence="1 2">
    <name type="scientific">Aeromicrobium marinum DSM 15272</name>
    <dbReference type="NCBI Taxonomy" id="585531"/>
    <lineage>
        <taxon>Bacteria</taxon>
        <taxon>Bacillati</taxon>
        <taxon>Actinomycetota</taxon>
        <taxon>Actinomycetes</taxon>
        <taxon>Propionibacteriales</taxon>
        <taxon>Nocardioidaceae</taxon>
        <taxon>Aeromicrobium</taxon>
    </lineage>
</organism>